<reference evidence="5" key="1">
    <citation type="submission" date="2021-01" db="EMBL/GenBank/DDBJ databases">
        <authorList>
            <person name="Corre E."/>
            <person name="Pelletier E."/>
            <person name="Niang G."/>
            <person name="Scheremetjew M."/>
            <person name="Finn R."/>
            <person name="Kale V."/>
            <person name="Holt S."/>
            <person name="Cochrane G."/>
            <person name="Meng A."/>
            <person name="Brown T."/>
            <person name="Cohen L."/>
        </authorList>
    </citation>
    <scope>NUCLEOTIDE SEQUENCE</scope>
    <source>
        <strain evidence="5">CCMP494</strain>
    </source>
</reference>
<evidence type="ECO:0000313" key="5">
    <source>
        <dbReference type="EMBL" id="CAD8590493.1"/>
    </source>
</evidence>
<evidence type="ECO:0000256" key="1">
    <source>
        <dbReference type="ARBA" id="ARBA00010476"/>
    </source>
</evidence>
<dbReference type="SMART" id="SM00271">
    <property type="entry name" value="DnaJ"/>
    <property type="match status" value="1"/>
</dbReference>
<evidence type="ECO:0000256" key="3">
    <source>
        <dbReference type="SAM" id="MobiDB-lite"/>
    </source>
</evidence>
<feature type="domain" description="J" evidence="4">
    <location>
        <begin position="116"/>
        <end position="189"/>
    </location>
</feature>
<dbReference type="GO" id="GO:0001671">
    <property type="term" value="F:ATPase activator activity"/>
    <property type="evidence" value="ECO:0007669"/>
    <property type="project" value="InterPro"/>
</dbReference>
<feature type="region of interest" description="Disordered" evidence="3">
    <location>
        <begin position="44"/>
        <end position="66"/>
    </location>
</feature>
<dbReference type="SUPFAM" id="SSF47144">
    <property type="entry name" value="HSC20 (HSCB), C-terminal oligomerisation domain"/>
    <property type="match status" value="1"/>
</dbReference>
<proteinExistence type="inferred from homology"/>
<comment type="similarity">
    <text evidence="1">Belongs to the HscB family.</text>
</comment>
<dbReference type="InterPro" id="IPR004640">
    <property type="entry name" value="HscB"/>
</dbReference>
<name>A0A7S0KRJ9_MICPS</name>
<dbReference type="Pfam" id="PF07743">
    <property type="entry name" value="HSCB_C"/>
    <property type="match status" value="1"/>
</dbReference>
<keyword evidence="2" id="KW-0143">Chaperone</keyword>
<dbReference type="GO" id="GO:0051259">
    <property type="term" value="P:protein complex oligomerization"/>
    <property type="evidence" value="ECO:0007669"/>
    <property type="project" value="InterPro"/>
</dbReference>
<dbReference type="InterPro" id="IPR001623">
    <property type="entry name" value="DnaJ_domain"/>
</dbReference>
<dbReference type="PANTHER" id="PTHR14021">
    <property type="entry name" value="IRON-SULFUR CLUSTER CO-CHAPERONE PROTEIN HSCB"/>
    <property type="match status" value="1"/>
</dbReference>
<accession>A0A7S0KRJ9</accession>
<dbReference type="PANTHER" id="PTHR14021:SF15">
    <property type="entry name" value="IRON-SULFUR CLUSTER CO-CHAPERONE PROTEIN HSCB"/>
    <property type="match status" value="1"/>
</dbReference>
<dbReference type="Gene3D" id="1.20.1280.20">
    <property type="entry name" value="HscB, C-terminal domain"/>
    <property type="match status" value="1"/>
</dbReference>
<dbReference type="EMBL" id="HBEV01010291">
    <property type="protein sequence ID" value="CAD8590493.1"/>
    <property type="molecule type" value="Transcribed_RNA"/>
</dbReference>
<dbReference type="CDD" id="cd06257">
    <property type="entry name" value="DnaJ"/>
    <property type="match status" value="1"/>
</dbReference>
<dbReference type="AlphaFoldDB" id="A0A7S0KRJ9"/>
<organism evidence="5">
    <name type="scientific">Micromonas pusilla</name>
    <name type="common">Picoplanktonic green alga</name>
    <name type="synonym">Chromulina pusilla</name>
    <dbReference type="NCBI Taxonomy" id="38833"/>
    <lineage>
        <taxon>Eukaryota</taxon>
        <taxon>Viridiplantae</taxon>
        <taxon>Chlorophyta</taxon>
        <taxon>Mamiellophyceae</taxon>
        <taxon>Mamiellales</taxon>
        <taxon>Mamiellaceae</taxon>
        <taxon>Micromonas</taxon>
    </lineage>
</organism>
<dbReference type="GO" id="GO:0051087">
    <property type="term" value="F:protein-folding chaperone binding"/>
    <property type="evidence" value="ECO:0007669"/>
    <property type="project" value="InterPro"/>
</dbReference>
<evidence type="ECO:0000256" key="2">
    <source>
        <dbReference type="ARBA" id="ARBA00023186"/>
    </source>
</evidence>
<dbReference type="GO" id="GO:0044571">
    <property type="term" value="P:[2Fe-2S] cluster assembly"/>
    <property type="evidence" value="ECO:0007669"/>
    <property type="project" value="InterPro"/>
</dbReference>
<dbReference type="Gene3D" id="1.10.287.110">
    <property type="entry name" value="DnaJ domain"/>
    <property type="match status" value="1"/>
</dbReference>
<dbReference type="InterPro" id="IPR036869">
    <property type="entry name" value="J_dom_sf"/>
</dbReference>
<dbReference type="PROSITE" id="PS50076">
    <property type="entry name" value="DNAJ_2"/>
    <property type="match status" value="1"/>
</dbReference>
<dbReference type="Pfam" id="PF00226">
    <property type="entry name" value="DnaJ"/>
    <property type="match status" value="1"/>
</dbReference>
<sequence length="287" mass="30312">MWRSRRAVGEVLRAAARRSAGPRCLHRSEHLAAAAATTRAPRGLDIDARCPRPGRGSRRDSLASSRSFSADASASSRGACWSCGVATTASDLFFCGGCGGVLPALAEGDDANGSLLLFRVLGVDPPRFAVSNDELERAMKNLQKILHPDKFSTAPNVAREHSADQASLVNRAYATLRDPLRRAKYMLRAAGAGVAEESGMGDEQGAAADPALLMEVMETREAIERAGDDAGALGAMASANELAEHACVAAVGDAMDAGDLATARKETVRLTYLARIRDEIKRRLPPG</sequence>
<gene>
    <name evidence="5" type="ORF">MSP1404_LOCUS7897</name>
</gene>
<evidence type="ECO:0000259" key="4">
    <source>
        <dbReference type="PROSITE" id="PS50076"/>
    </source>
</evidence>
<dbReference type="InterPro" id="IPR036386">
    <property type="entry name" value="HscB_C_sf"/>
</dbReference>
<dbReference type="NCBIfam" id="TIGR00714">
    <property type="entry name" value="hscB"/>
    <property type="match status" value="1"/>
</dbReference>
<dbReference type="InterPro" id="IPR009073">
    <property type="entry name" value="HscB_oligo_C"/>
</dbReference>
<protein>
    <recommendedName>
        <fullName evidence="4">J domain-containing protein</fullName>
    </recommendedName>
</protein>
<dbReference type="SUPFAM" id="SSF46565">
    <property type="entry name" value="Chaperone J-domain"/>
    <property type="match status" value="1"/>
</dbReference>